<evidence type="ECO:0000313" key="2">
    <source>
        <dbReference type="EMBL" id="CAL1698216.1"/>
    </source>
</evidence>
<organism evidence="2 3">
    <name type="scientific">Somion occarium</name>
    <dbReference type="NCBI Taxonomy" id="3059160"/>
    <lineage>
        <taxon>Eukaryota</taxon>
        <taxon>Fungi</taxon>
        <taxon>Dikarya</taxon>
        <taxon>Basidiomycota</taxon>
        <taxon>Agaricomycotina</taxon>
        <taxon>Agaricomycetes</taxon>
        <taxon>Polyporales</taxon>
        <taxon>Cerrenaceae</taxon>
        <taxon>Somion</taxon>
    </lineage>
</organism>
<gene>
    <name evidence="2" type="ORF">GFSPODELE1_LOCUS2052</name>
</gene>
<protein>
    <submittedName>
        <fullName evidence="2">Uncharacterized protein</fullName>
    </submittedName>
</protein>
<dbReference type="Proteomes" id="UP001497453">
    <property type="component" value="Chromosome 10"/>
</dbReference>
<evidence type="ECO:0000256" key="1">
    <source>
        <dbReference type="SAM" id="MobiDB-lite"/>
    </source>
</evidence>
<accession>A0ABP1CRC3</accession>
<sequence>MTTFAFATSIQQQSLKNESVAIFRSILIQEVNDLPSPSQDIFSALKAAVDVEELVTACISTVSLQTRSDIATHINALVCLGRQFSPCSSDCPGLRDSILSVGTHLSTRLGLVHEGLCCPADRYCGYMKVSCRHFEADSDASFTHYYGLTPEILTANPVPDASRSREAEPGTLQTSVPGYNGKINQQYGY</sequence>
<keyword evidence="3" id="KW-1185">Reference proteome</keyword>
<reference evidence="3" key="1">
    <citation type="submission" date="2024-04" db="EMBL/GenBank/DDBJ databases">
        <authorList>
            <person name="Shaw F."/>
            <person name="Minotto A."/>
        </authorList>
    </citation>
    <scope>NUCLEOTIDE SEQUENCE [LARGE SCALE GENOMIC DNA]</scope>
</reference>
<name>A0ABP1CRC3_9APHY</name>
<feature type="region of interest" description="Disordered" evidence="1">
    <location>
        <begin position="157"/>
        <end position="176"/>
    </location>
</feature>
<dbReference type="EMBL" id="OZ037953">
    <property type="protein sequence ID" value="CAL1698216.1"/>
    <property type="molecule type" value="Genomic_DNA"/>
</dbReference>
<evidence type="ECO:0000313" key="3">
    <source>
        <dbReference type="Proteomes" id="UP001497453"/>
    </source>
</evidence>
<proteinExistence type="predicted"/>